<feature type="DNA-binding region" description="H-T-H motif" evidence="5">
    <location>
        <begin position="34"/>
        <end position="53"/>
    </location>
</feature>
<evidence type="ECO:0000259" key="6">
    <source>
        <dbReference type="PROSITE" id="PS50977"/>
    </source>
</evidence>
<dbReference type="Gene3D" id="1.10.357.10">
    <property type="entry name" value="Tetracycline Repressor, domain 2"/>
    <property type="match status" value="1"/>
</dbReference>
<keyword evidence="2" id="KW-0805">Transcription regulation</keyword>
<evidence type="ECO:0000256" key="3">
    <source>
        <dbReference type="ARBA" id="ARBA00023125"/>
    </source>
</evidence>
<keyword evidence="8" id="KW-1185">Reference proteome</keyword>
<feature type="domain" description="HTH tetR-type" evidence="6">
    <location>
        <begin position="11"/>
        <end position="71"/>
    </location>
</feature>
<dbReference type="RefSeq" id="WP_252445825.1">
    <property type="nucleotide sequence ID" value="NZ_JAGSOV010000082.1"/>
</dbReference>
<evidence type="ECO:0000256" key="2">
    <source>
        <dbReference type="ARBA" id="ARBA00023015"/>
    </source>
</evidence>
<dbReference type="EMBL" id="JAGSOV010000082">
    <property type="protein sequence ID" value="MCO1660362.1"/>
    <property type="molecule type" value="Genomic_DNA"/>
</dbReference>
<dbReference type="InterPro" id="IPR023772">
    <property type="entry name" value="DNA-bd_HTH_TetR-type_CS"/>
</dbReference>
<evidence type="ECO:0000256" key="4">
    <source>
        <dbReference type="ARBA" id="ARBA00023163"/>
    </source>
</evidence>
<gene>
    <name evidence="7" type="ORF">KDL28_35415</name>
</gene>
<evidence type="ECO:0000313" key="7">
    <source>
        <dbReference type="EMBL" id="MCO1660362.1"/>
    </source>
</evidence>
<dbReference type="PANTHER" id="PTHR30055">
    <property type="entry name" value="HTH-TYPE TRANSCRIPTIONAL REGULATOR RUTR"/>
    <property type="match status" value="1"/>
</dbReference>
<dbReference type="InterPro" id="IPR009057">
    <property type="entry name" value="Homeodomain-like_sf"/>
</dbReference>
<dbReference type="Pfam" id="PF13977">
    <property type="entry name" value="TetR_C_6"/>
    <property type="match status" value="1"/>
</dbReference>
<dbReference type="PROSITE" id="PS01081">
    <property type="entry name" value="HTH_TETR_1"/>
    <property type="match status" value="1"/>
</dbReference>
<dbReference type="InterPro" id="IPR036271">
    <property type="entry name" value="Tet_transcr_reg_TetR-rel_C_sf"/>
</dbReference>
<comment type="caution">
    <text evidence="7">The sequence shown here is derived from an EMBL/GenBank/DDBJ whole genome shotgun (WGS) entry which is preliminary data.</text>
</comment>
<keyword evidence="4" id="KW-0804">Transcription</keyword>
<sequence>MARTVDPEQHRRRRVHIIESAVWLFATKGFAATTTADICRAAGVSTGSLFHYFPSKQAVFHAIWELDQVEWDAVVAAADADPDPWSALMAIVDKFAADAAEPMMAGLLVEIIAQAHRDPGFAAGLAATDRRQMAVVADLVRRLREAGLADPGLPDDEAARWVMTLTDSFLGRGYPEPDRDPVEATATVKLLIARVLRYAGPVEVRSD</sequence>
<dbReference type="PANTHER" id="PTHR30055:SF226">
    <property type="entry name" value="HTH-TYPE TRANSCRIPTIONAL REGULATOR PKSA"/>
    <property type="match status" value="1"/>
</dbReference>
<evidence type="ECO:0000256" key="1">
    <source>
        <dbReference type="ARBA" id="ARBA00022491"/>
    </source>
</evidence>
<dbReference type="InterPro" id="IPR001647">
    <property type="entry name" value="HTH_TetR"/>
</dbReference>
<evidence type="ECO:0000313" key="8">
    <source>
        <dbReference type="Proteomes" id="UP001165283"/>
    </source>
</evidence>
<dbReference type="Proteomes" id="UP001165283">
    <property type="component" value="Unassembled WGS sequence"/>
</dbReference>
<protein>
    <submittedName>
        <fullName evidence="7">TetR/AcrR family transcriptional regulator</fullName>
    </submittedName>
</protein>
<dbReference type="SUPFAM" id="SSF48498">
    <property type="entry name" value="Tetracyclin repressor-like, C-terminal domain"/>
    <property type="match status" value="1"/>
</dbReference>
<dbReference type="InterPro" id="IPR039538">
    <property type="entry name" value="BetI_C"/>
</dbReference>
<dbReference type="InterPro" id="IPR050109">
    <property type="entry name" value="HTH-type_TetR-like_transc_reg"/>
</dbReference>
<proteinExistence type="predicted"/>
<evidence type="ECO:0000256" key="5">
    <source>
        <dbReference type="PROSITE-ProRule" id="PRU00335"/>
    </source>
</evidence>
<dbReference type="SUPFAM" id="SSF46689">
    <property type="entry name" value="Homeodomain-like"/>
    <property type="match status" value="1"/>
</dbReference>
<reference evidence="7" key="1">
    <citation type="submission" date="2021-04" db="EMBL/GenBank/DDBJ databases">
        <title>Pseudonocardia sp. nov., isolated from sandy soil of mangrove forest.</title>
        <authorList>
            <person name="Zan Z."/>
            <person name="Huang R."/>
            <person name="Liu W."/>
        </authorList>
    </citation>
    <scope>NUCLEOTIDE SEQUENCE</scope>
    <source>
        <strain evidence="7">S2-4</strain>
    </source>
</reference>
<dbReference type="Pfam" id="PF00440">
    <property type="entry name" value="TetR_N"/>
    <property type="match status" value="1"/>
</dbReference>
<dbReference type="PRINTS" id="PR00455">
    <property type="entry name" value="HTHTETR"/>
</dbReference>
<keyword evidence="1" id="KW-0678">Repressor</keyword>
<accession>A0ABT1ABD5</accession>
<organism evidence="7 8">
    <name type="scientific">Pseudonocardia humida</name>
    <dbReference type="NCBI Taxonomy" id="2800819"/>
    <lineage>
        <taxon>Bacteria</taxon>
        <taxon>Bacillati</taxon>
        <taxon>Actinomycetota</taxon>
        <taxon>Actinomycetes</taxon>
        <taxon>Pseudonocardiales</taxon>
        <taxon>Pseudonocardiaceae</taxon>
        <taxon>Pseudonocardia</taxon>
    </lineage>
</organism>
<name>A0ABT1ABD5_9PSEU</name>
<dbReference type="PROSITE" id="PS50977">
    <property type="entry name" value="HTH_TETR_2"/>
    <property type="match status" value="1"/>
</dbReference>
<keyword evidence="3 5" id="KW-0238">DNA-binding</keyword>